<evidence type="ECO:0000313" key="1">
    <source>
        <dbReference type="EMBL" id="MBX44688.1"/>
    </source>
</evidence>
<reference evidence="1" key="1">
    <citation type="submission" date="2018-02" db="EMBL/GenBank/DDBJ databases">
        <title>Rhizophora mucronata_Transcriptome.</title>
        <authorList>
            <person name="Meera S.P."/>
            <person name="Sreeshan A."/>
            <person name="Augustine A."/>
        </authorList>
    </citation>
    <scope>NUCLEOTIDE SEQUENCE</scope>
    <source>
        <tissue evidence="1">Leaf</tissue>
    </source>
</reference>
<accession>A0A2P2NQA4</accession>
<organism evidence="1">
    <name type="scientific">Rhizophora mucronata</name>
    <name type="common">Asiatic mangrove</name>
    <dbReference type="NCBI Taxonomy" id="61149"/>
    <lineage>
        <taxon>Eukaryota</taxon>
        <taxon>Viridiplantae</taxon>
        <taxon>Streptophyta</taxon>
        <taxon>Embryophyta</taxon>
        <taxon>Tracheophyta</taxon>
        <taxon>Spermatophyta</taxon>
        <taxon>Magnoliopsida</taxon>
        <taxon>eudicotyledons</taxon>
        <taxon>Gunneridae</taxon>
        <taxon>Pentapetalae</taxon>
        <taxon>rosids</taxon>
        <taxon>fabids</taxon>
        <taxon>Malpighiales</taxon>
        <taxon>Rhizophoraceae</taxon>
        <taxon>Rhizophora</taxon>
    </lineage>
</organism>
<sequence length="75" mass="8427">MVHQSTRQCGGRPRNVSMLSQMRATRAKVCSGIETRYDDGKGKQMWFWGSLGFPVRNVGFPFLVILGCQTECNSI</sequence>
<dbReference type="EMBL" id="GGEC01064204">
    <property type="protein sequence ID" value="MBX44688.1"/>
    <property type="molecule type" value="Transcribed_RNA"/>
</dbReference>
<name>A0A2P2NQA4_RHIMU</name>
<dbReference type="AlphaFoldDB" id="A0A2P2NQA4"/>
<protein>
    <submittedName>
        <fullName evidence="1">Uncharacterized protein</fullName>
    </submittedName>
</protein>
<proteinExistence type="predicted"/>